<evidence type="ECO:0000313" key="3">
    <source>
        <dbReference type="Proteomes" id="UP000708208"/>
    </source>
</evidence>
<organism evidence="2 3">
    <name type="scientific">Allacma fusca</name>
    <dbReference type="NCBI Taxonomy" id="39272"/>
    <lineage>
        <taxon>Eukaryota</taxon>
        <taxon>Metazoa</taxon>
        <taxon>Ecdysozoa</taxon>
        <taxon>Arthropoda</taxon>
        <taxon>Hexapoda</taxon>
        <taxon>Collembola</taxon>
        <taxon>Symphypleona</taxon>
        <taxon>Sminthuridae</taxon>
        <taxon>Allacma</taxon>
    </lineage>
</organism>
<protein>
    <submittedName>
        <fullName evidence="2">Uncharacterized protein</fullName>
    </submittedName>
</protein>
<dbReference type="EMBL" id="CAJVCH010197502">
    <property type="protein sequence ID" value="CAG7730644.1"/>
    <property type="molecule type" value="Genomic_DNA"/>
</dbReference>
<dbReference type="AlphaFoldDB" id="A0A8J2K6W3"/>
<comment type="caution">
    <text evidence="2">The sequence shown here is derived from an EMBL/GenBank/DDBJ whole genome shotgun (WGS) entry which is preliminary data.</text>
</comment>
<evidence type="ECO:0000256" key="1">
    <source>
        <dbReference type="SAM" id="SignalP"/>
    </source>
</evidence>
<keyword evidence="1" id="KW-0732">Signal</keyword>
<feature type="chain" id="PRO_5035309960" evidence="1">
    <location>
        <begin position="21"/>
        <end position="220"/>
    </location>
</feature>
<accession>A0A8J2K6W3</accession>
<sequence length="220" mass="24639">MVVLLLLVILVSLNLPRIHCEYYFRRIAPTSSKQFNLFRAFMKTTKEIFFQEFTRTINALRRKDGIPGSITVDDKFCQFLRSVLISIANDYPESNPREHQSVYLLYGNISGPTDSRTGDLALESDTSLVCCDKAIRSSRDIFVICGFSGGEFTRISKSELDENIDELLTEASDILPEETNEYSGIEDNTVDGKYGAGPLKGKNLKAGPQHPLEFGPVITL</sequence>
<proteinExistence type="predicted"/>
<dbReference type="Proteomes" id="UP000708208">
    <property type="component" value="Unassembled WGS sequence"/>
</dbReference>
<reference evidence="2" key="1">
    <citation type="submission" date="2021-06" db="EMBL/GenBank/DDBJ databases">
        <authorList>
            <person name="Hodson N. C."/>
            <person name="Mongue J. A."/>
            <person name="Jaron S. K."/>
        </authorList>
    </citation>
    <scope>NUCLEOTIDE SEQUENCE</scope>
</reference>
<evidence type="ECO:0000313" key="2">
    <source>
        <dbReference type="EMBL" id="CAG7730644.1"/>
    </source>
</evidence>
<keyword evidence="3" id="KW-1185">Reference proteome</keyword>
<gene>
    <name evidence="2" type="ORF">AFUS01_LOCUS19269</name>
</gene>
<feature type="signal peptide" evidence="1">
    <location>
        <begin position="1"/>
        <end position="20"/>
    </location>
</feature>
<name>A0A8J2K6W3_9HEXA</name>